<accession>A0A5N6MZH4</accession>
<name>A0A5N6MZH4_9ASTR</name>
<evidence type="ECO:0000313" key="1">
    <source>
        <dbReference type="EMBL" id="KAD4179440.1"/>
    </source>
</evidence>
<dbReference type="AlphaFoldDB" id="A0A5N6MZH4"/>
<gene>
    <name evidence="1" type="ORF">E3N88_28031</name>
</gene>
<organism evidence="1 2">
    <name type="scientific">Mikania micrantha</name>
    <name type="common">bitter vine</name>
    <dbReference type="NCBI Taxonomy" id="192012"/>
    <lineage>
        <taxon>Eukaryota</taxon>
        <taxon>Viridiplantae</taxon>
        <taxon>Streptophyta</taxon>
        <taxon>Embryophyta</taxon>
        <taxon>Tracheophyta</taxon>
        <taxon>Spermatophyta</taxon>
        <taxon>Magnoliopsida</taxon>
        <taxon>eudicotyledons</taxon>
        <taxon>Gunneridae</taxon>
        <taxon>Pentapetalae</taxon>
        <taxon>asterids</taxon>
        <taxon>campanulids</taxon>
        <taxon>Asterales</taxon>
        <taxon>Asteraceae</taxon>
        <taxon>Asteroideae</taxon>
        <taxon>Heliantheae alliance</taxon>
        <taxon>Eupatorieae</taxon>
        <taxon>Mikania</taxon>
    </lineage>
</organism>
<evidence type="ECO:0000313" key="2">
    <source>
        <dbReference type="Proteomes" id="UP000326396"/>
    </source>
</evidence>
<sequence length="93" mass="9860">MGFIVVVVGDGGGCRTPQQVVAGGDGVLVHQIKSQKCNSLRVEAMETRPDENSTEFGEKDDDTSDITGVDFLSSGAKWVLVSGGGGFWGKRRE</sequence>
<keyword evidence="2" id="KW-1185">Reference proteome</keyword>
<dbReference type="EMBL" id="SZYD01000014">
    <property type="protein sequence ID" value="KAD4179440.1"/>
    <property type="molecule type" value="Genomic_DNA"/>
</dbReference>
<proteinExistence type="predicted"/>
<dbReference type="Proteomes" id="UP000326396">
    <property type="component" value="Linkage Group LG4"/>
</dbReference>
<reference evidence="1 2" key="1">
    <citation type="submission" date="2019-05" db="EMBL/GenBank/DDBJ databases">
        <title>Mikania micrantha, genome provides insights into the molecular mechanism of rapid growth.</title>
        <authorList>
            <person name="Liu B."/>
        </authorList>
    </citation>
    <scope>NUCLEOTIDE SEQUENCE [LARGE SCALE GENOMIC DNA]</scope>
    <source>
        <strain evidence="1">NLD-2019</strain>
        <tissue evidence="1">Leaf</tissue>
    </source>
</reference>
<protein>
    <submittedName>
        <fullName evidence="1">Uncharacterized protein</fullName>
    </submittedName>
</protein>
<comment type="caution">
    <text evidence="1">The sequence shown here is derived from an EMBL/GenBank/DDBJ whole genome shotgun (WGS) entry which is preliminary data.</text>
</comment>